<evidence type="ECO:0000256" key="3">
    <source>
        <dbReference type="ARBA" id="ARBA00009595"/>
    </source>
</evidence>
<evidence type="ECO:0000313" key="13">
    <source>
        <dbReference type="Proteomes" id="UP000199019"/>
    </source>
</evidence>
<dbReference type="InterPro" id="IPR000086">
    <property type="entry name" value="NUDIX_hydrolase_dom"/>
</dbReference>
<dbReference type="Gene3D" id="3.90.79.20">
    <property type="match status" value="1"/>
</dbReference>
<dbReference type="GO" id="GO:0005829">
    <property type="term" value="C:cytosol"/>
    <property type="evidence" value="ECO:0007669"/>
    <property type="project" value="TreeGrafter"/>
</dbReference>
<dbReference type="InterPro" id="IPR015797">
    <property type="entry name" value="NUDIX_hydrolase-like_dom_sf"/>
</dbReference>
<dbReference type="GO" id="GO:0006742">
    <property type="term" value="P:NADP+ catabolic process"/>
    <property type="evidence" value="ECO:0007669"/>
    <property type="project" value="TreeGrafter"/>
</dbReference>
<feature type="domain" description="Nudix hydrolase" evidence="11">
    <location>
        <begin position="164"/>
        <end position="288"/>
    </location>
</feature>
<dbReference type="Gene3D" id="3.90.79.10">
    <property type="entry name" value="Nucleoside Triphosphate Pyrophosphohydrolase"/>
    <property type="match status" value="1"/>
</dbReference>
<dbReference type="Pfam" id="PF09296">
    <property type="entry name" value="NUDIX-like"/>
    <property type="match status" value="1"/>
</dbReference>
<dbReference type="InterPro" id="IPR015376">
    <property type="entry name" value="Znr_NADH_PPase"/>
</dbReference>
<evidence type="ECO:0000259" key="11">
    <source>
        <dbReference type="PROSITE" id="PS51462"/>
    </source>
</evidence>
<evidence type="ECO:0000256" key="7">
    <source>
        <dbReference type="ARBA" id="ARBA00022842"/>
    </source>
</evidence>
<dbReference type="Pfam" id="PF00293">
    <property type="entry name" value="NUDIX"/>
    <property type="match status" value="1"/>
</dbReference>
<evidence type="ECO:0000256" key="2">
    <source>
        <dbReference type="ARBA" id="ARBA00001947"/>
    </source>
</evidence>
<dbReference type="GO" id="GO:0035529">
    <property type="term" value="F:NADH pyrophosphatase activity"/>
    <property type="evidence" value="ECO:0007669"/>
    <property type="project" value="TreeGrafter"/>
</dbReference>
<dbReference type="PRINTS" id="PR00502">
    <property type="entry name" value="NUDIXFAMILY"/>
</dbReference>
<reference evidence="13" key="1">
    <citation type="submission" date="2016-10" db="EMBL/GenBank/DDBJ databases">
        <authorList>
            <person name="Varghese N."/>
            <person name="Submissions S."/>
        </authorList>
    </citation>
    <scope>NUCLEOTIDE SEQUENCE [LARGE SCALE GENOMIC DNA]</scope>
    <source>
        <strain evidence="13">CGMCC 1.6963</strain>
    </source>
</reference>
<name>A0A1H9RUQ2_9MICO</name>
<evidence type="ECO:0000256" key="6">
    <source>
        <dbReference type="ARBA" id="ARBA00022801"/>
    </source>
</evidence>
<dbReference type="STRING" id="587636.SAMN05216199_1134"/>
<keyword evidence="8" id="KW-0520">NAD</keyword>
<dbReference type="GO" id="GO:0046872">
    <property type="term" value="F:metal ion binding"/>
    <property type="evidence" value="ECO:0007669"/>
    <property type="project" value="UniProtKB-KW"/>
</dbReference>
<dbReference type="NCBIfam" id="NF001299">
    <property type="entry name" value="PRK00241.1"/>
    <property type="match status" value="1"/>
</dbReference>
<evidence type="ECO:0000256" key="9">
    <source>
        <dbReference type="ARBA" id="ARBA00023679"/>
    </source>
</evidence>
<keyword evidence="5" id="KW-0479">Metal-binding</keyword>
<evidence type="ECO:0000256" key="1">
    <source>
        <dbReference type="ARBA" id="ARBA00001946"/>
    </source>
</evidence>
<evidence type="ECO:0000256" key="4">
    <source>
        <dbReference type="ARBA" id="ARBA00012381"/>
    </source>
</evidence>
<dbReference type="CDD" id="cd03429">
    <property type="entry name" value="NUDIX_NADH_pyrophosphatase_Nudt13"/>
    <property type="match status" value="1"/>
</dbReference>
<dbReference type="SUPFAM" id="SSF55811">
    <property type="entry name" value="Nudix"/>
    <property type="match status" value="1"/>
</dbReference>
<dbReference type="Pfam" id="PF09297">
    <property type="entry name" value="Zn_ribbon_NUD"/>
    <property type="match status" value="1"/>
</dbReference>
<evidence type="ECO:0000313" key="12">
    <source>
        <dbReference type="EMBL" id="SER76590.1"/>
    </source>
</evidence>
<comment type="cofactor">
    <cofactor evidence="1">
        <name>Mg(2+)</name>
        <dbReference type="ChEBI" id="CHEBI:18420"/>
    </cofactor>
</comment>
<comment type="catalytic activity">
    <reaction evidence="9">
        <text>a 5'-end NAD(+)-phospho-ribonucleoside in mRNA + H2O = a 5'-end phospho-adenosine-phospho-ribonucleoside in mRNA + beta-nicotinamide D-ribonucleotide + 2 H(+)</text>
        <dbReference type="Rhea" id="RHEA:60876"/>
        <dbReference type="Rhea" id="RHEA-COMP:15698"/>
        <dbReference type="Rhea" id="RHEA-COMP:15719"/>
        <dbReference type="ChEBI" id="CHEBI:14649"/>
        <dbReference type="ChEBI" id="CHEBI:15377"/>
        <dbReference type="ChEBI" id="CHEBI:15378"/>
        <dbReference type="ChEBI" id="CHEBI:144029"/>
        <dbReference type="ChEBI" id="CHEBI:144051"/>
    </reaction>
    <physiologicalReaction direction="left-to-right" evidence="9">
        <dbReference type="Rhea" id="RHEA:60877"/>
    </physiologicalReaction>
</comment>
<dbReference type="AlphaFoldDB" id="A0A1H9RUQ2"/>
<evidence type="ECO:0000256" key="10">
    <source>
        <dbReference type="RuleBase" id="RU003476"/>
    </source>
</evidence>
<dbReference type="PANTHER" id="PTHR42904">
    <property type="entry name" value="NUDIX HYDROLASE, NUDC SUBFAMILY"/>
    <property type="match status" value="1"/>
</dbReference>
<keyword evidence="7" id="KW-0460">Magnesium</keyword>
<comment type="cofactor">
    <cofactor evidence="2">
        <name>Zn(2+)</name>
        <dbReference type="ChEBI" id="CHEBI:29105"/>
    </cofactor>
</comment>
<dbReference type="RefSeq" id="WP_245735614.1">
    <property type="nucleotide sequence ID" value="NZ_FOHB01000001.1"/>
</dbReference>
<accession>A0A1H9RUQ2</accession>
<keyword evidence="6 10" id="KW-0378">Hydrolase</keyword>
<comment type="similarity">
    <text evidence="3">Belongs to the Nudix hydrolase family. NudC subfamily.</text>
</comment>
<gene>
    <name evidence="12" type="ORF">SAMN05216199_1134</name>
</gene>
<dbReference type="Proteomes" id="UP000199019">
    <property type="component" value="Unassembled WGS sequence"/>
</dbReference>
<dbReference type="GO" id="GO:0019677">
    <property type="term" value="P:NAD+ catabolic process"/>
    <property type="evidence" value="ECO:0007669"/>
    <property type="project" value="TreeGrafter"/>
</dbReference>
<dbReference type="EMBL" id="FOHB01000001">
    <property type="protein sequence ID" value="SER76590.1"/>
    <property type="molecule type" value="Genomic_DNA"/>
</dbReference>
<proteinExistence type="inferred from homology"/>
<evidence type="ECO:0000256" key="8">
    <source>
        <dbReference type="ARBA" id="ARBA00023027"/>
    </source>
</evidence>
<dbReference type="PROSITE" id="PS51462">
    <property type="entry name" value="NUDIX"/>
    <property type="match status" value="1"/>
</dbReference>
<sequence>MGRPPESLRNLSLSRTALDRAAHRRADPGLLDQLFSDPATRVLAVVDGSAEVLQQDGHPALALRSPLPTDRTALAVFLGEDGDGTAYVAVDETAADSADARDLRTLRQVGVELDDRDAGVMTTALGLLNWHRAHGHCPRCGTATQPQQGGWIRRCPADGSEHYPRTDPAVIMAVVDDDGRLLLARGPQWAERRYSVLAGFVEPGESLEAAVAREVREEVGVRVTDVRFLGNQPWPFPSSLMLGFTARALDTELVLQDGEIAEARWVTREELLGELAAGTTGIPPRLSIARSLIEHWLGQAPPVP</sequence>
<dbReference type="InterPro" id="IPR020084">
    <property type="entry name" value="NUDIX_hydrolase_CS"/>
</dbReference>
<organism evidence="12 13">
    <name type="scientific">Pedococcus cremeus</name>
    <dbReference type="NCBI Taxonomy" id="587636"/>
    <lineage>
        <taxon>Bacteria</taxon>
        <taxon>Bacillati</taxon>
        <taxon>Actinomycetota</taxon>
        <taxon>Actinomycetes</taxon>
        <taxon>Micrococcales</taxon>
        <taxon>Intrasporangiaceae</taxon>
        <taxon>Pedococcus</taxon>
    </lineage>
</organism>
<dbReference type="EC" id="3.6.1.22" evidence="4"/>
<dbReference type="PANTHER" id="PTHR42904:SF6">
    <property type="entry name" value="NAD-CAPPED RNA HYDROLASE NUDT12"/>
    <property type="match status" value="1"/>
</dbReference>
<evidence type="ECO:0000256" key="5">
    <source>
        <dbReference type="ARBA" id="ARBA00022723"/>
    </source>
</evidence>
<dbReference type="InterPro" id="IPR015375">
    <property type="entry name" value="NADH_PPase-like_N"/>
</dbReference>
<keyword evidence="13" id="KW-1185">Reference proteome</keyword>
<dbReference type="PROSITE" id="PS00893">
    <property type="entry name" value="NUDIX_BOX"/>
    <property type="match status" value="1"/>
</dbReference>
<dbReference type="InterPro" id="IPR020476">
    <property type="entry name" value="Nudix_hydrolase"/>
</dbReference>
<dbReference type="InterPro" id="IPR049734">
    <property type="entry name" value="NudC-like_C"/>
</dbReference>
<dbReference type="InterPro" id="IPR050241">
    <property type="entry name" value="NAD-cap_RNA_hydrolase_NudC"/>
</dbReference>
<protein>
    <recommendedName>
        <fullName evidence="4">NAD(+) diphosphatase</fullName>
        <ecNumber evidence="4">3.6.1.22</ecNumber>
    </recommendedName>
</protein>